<organism evidence="1 2">
    <name type="scientific">Candidatus Pedobacter colombiensis</name>
    <dbReference type="NCBI Taxonomy" id="3121371"/>
    <lineage>
        <taxon>Bacteria</taxon>
        <taxon>Pseudomonadati</taxon>
        <taxon>Bacteroidota</taxon>
        <taxon>Sphingobacteriia</taxon>
        <taxon>Sphingobacteriales</taxon>
        <taxon>Sphingobacteriaceae</taxon>
        <taxon>Pedobacter</taxon>
    </lineage>
</organism>
<protein>
    <submittedName>
        <fullName evidence="1">Rpn family recombination-promoting nuclease/putative transposase</fullName>
    </submittedName>
</protein>
<evidence type="ECO:0000313" key="1">
    <source>
        <dbReference type="EMBL" id="WEK19689.1"/>
    </source>
</evidence>
<sequence length="288" mass="33567">MAKATYIDPFVDFAFKRLFATDESKPILIGFLNQVLKGRKYIAAIQYGKNEHPGEINDEGGVVFDVICTDADENKFIIEVQRSYQKYFKERALFYTSRVISEQAPKGSRKDWAYNLTEVYQVVFLENFNLPDSSRSEYVQDICLANRYTGEIFYDKLGFIFIEMLNFVKKQDELVTELDKWLYALKHLTEFDIRPEYLSGPEFDQLFNLAKYANLTKGERDMYNASLKYKWDNKNVLDYAVETAEAKGITKGKQEKVVEMARKMKGFNEPVEKISVYTELSIEEIEAL</sequence>
<dbReference type="EMBL" id="CP119313">
    <property type="protein sequence ID" value="WEK19689.1"/>
    <property type="molecule type" value="Genomic_DNA"/>
</dbReference>
<reference evidence="1" key="1">
    <citation type="submission" date="2023-03" db="EMBL/GenBank/DDBJ databases">
        <title>Andean soil-derived lignocellulolytic bacterial consortium as a source of novel taxa and putative plastic-active enzymes.</title>
        <authorList>
            <person name="Diaz-Garcia L."/>
            <person name="Chuvochina M."/>
            <person name="Feuerriegel G."/>
            <person name="Bunk B."/>
            <person name="Sproer C."/>
            <person name="Streit W.R."/>
            <person name="Rodriguez L.M."/>
            <person name="Overmann J."/>
            <person name="Jimenez D.J."/>
        </authorList>
    </citation>
    <scope>NUCLEOTIDE SEQUENCE</scope>
    <source>
        <strain evidence="1">MAG 3858</strain>
    </source>
</reference>
<proteinExistence type="predicted"/>
<evidence type="ECO:0000313" key="2">
    <source>
        <dbReference type="Proteomes" id="UP001214530"/>
    </source>
</evidence>
<gene>
    <name evidence="1" type="ORF">P0Y49_00775</name>
</gene>
<dbReference type="NCBIfam" id="TIGR01784">
    <property type="entry name" value="T_den_put_tspse"/>
    <property type="match status" value="1"/>
</dbReference>
<dbReference type="PANTHER" id="PTHR41317">
    <property type="entry name" value="PD-(D_E)XK NUCLEASE FAMILY TRANSPOSASE"/>
    <property type="match status" value="1"/>
</dbReference>
<dbReference type="PANTHER" id="PTHR41317:SF1">
    <property type="entry name" value="PD-(D_E)XK NUCLEASE FAMILY TRANSPOSASE"/>
    <property type="match status" value="1"/>
</dbReference>
<accession>A0AAJ5W825</accession>
<dbReference type="AlphaFoldDB" id="A0AAJ5W825"/>
<dbReference type="Pfam" id="PF12784">
    <property type="entry name" value="PDDEXK_2"/>
    <property type="match status" value="1"/>
</dbReference>
<dbReference type="InterPro" id="IPR010106">
    <property type="entry name" value="RpnA"/>
</dbReference>
<dbReference type="Proteomes" id="UP001214530">
    <property type="component" value="Chromosome"/>
</dbReference>
<name>A0AAJ5W825_9SPHI</name>